<evidence type="ECO:0000256" key="4">
    <source>
        <dbReference type="ARBA" id="ARBA00022692"/>
    </source>
</evidence>
<dbReference type="CDD" id="cd07571">
    <property type="entry name" value="ALP_N-acyl_transferase"/>
    <property type="match status" value="1"/>
</dbReference>
<keyword evidence="10" id="KW-0449">Lipoprotein</keyword>
<keyword evidence="6 8" id="KW-0472">Membrane</keyword>
<dbReference type="SUPFAM" id="SSF56317">
    <property type="entry name" value="Carbon-nitrogen hydrolase"/>
    <property type="match status" value="1"/>
</dbReference>
<comment type="function">
    <text evidence="8">Catalyzes the phospholipid dependent N-acylation of the N-terminal cysteine of apolipoprotein, the last step in lipoprotein maturation.</text>
</comment>
<comment type="caution">
    <text evidence="10">The sequence shown here is derived from an EMBL/GenBank/DDBJ whole genome shotgun (WGS) entry which is preliminary data.</text>
</comment>
<feature type="domain" description="CN hydrolase" evidence="9">
    <location>
        <begin position="209"/>
        <end position="455"/>
    </location>
</feature>
<dbReference type="InterPro" id="IPR045378">
    <property type="entry name" value="LNT_N"/>
</dbReference>
<feature type="transmembrane region" description="Helical" evidence="8">
    <location>
        <begin position="38"/>
        <end position="55"/>
    </location>
</feature>
<dbReference type="EMBL" id="VBOX01000089">
    <property type="protein sequence ID" value="TMQ61867.1"/>
    <property type="molecule type" value="Genomic_DNA"/>
</dbReference>
<evidence type="ECO:0000256" key="7">
    <source>
        <dbReference type="ARBA" id="ARBA00023315"/>
    </source>
</evidence>
<dbReference type="InterPro" id="IPR003010">
    <property type="entry name" value="C-N_Hydrolase"/>
</dbReference>
<keyword evidence="5 8" id="KW-1133">Transmembrane helix</keyword>
<comment type="similarity">
    <text evidence="8">Belongs to the CN hydrolase family. Apolipoprotein N-acyltransferase subfamily.</text>
</comment>
<dbReference type="Gene3D" id="3.60.110.10">
    <property type="entry name" value="Carbon-nitrogen hydrolase"/>
    <property type="match status" value="1"/>
</dbReference>
<evidence type="ECO:0000256" key="5">
    <source>
        <dbReference type="ARBA" id="ARBA00022989"/>
    </source>
</evidence>
<comment type="catalytic activity">
    <reaction evidence="8">
        <text>N-terminal S-1,2-diacyl-sn-glyceryl-L-cysteinyl-[lipoprotein] + a glycerophospholipid = N-acyl-S-1,2-diacyl-sn-glyceryl-L-cysteinyl-[lipoprotein] + a 2-acyl-sn-glycero-3-phospholipid + H(+)</text>
        <dbReference type="Rhea" id="RHEA:48228"/>
        <dbReference type="Rhea" id="RHEA-COMP:14681"/>
        <dbReference type="Rhea" id="RHEA-COMP:14684"/>
        <dbReference type="ChEBI" id="CHEBI:15378"/>
        <dbReference type="ChEBI" id="CHEBI:136912"/>
        <dbReference type="ChEBI" id="CHEBI:140656"/>
        <dbReference type="ChEBI" id="CHEBI:140657"/>
        <dbReference type="ChEBI" id="CHEBI:140660"/>
        <dbReference type="EC" id="2.3.1.269"/>
    </reaction>
</comment>
<dbReference type="PANTHER" id="PTHR38686">
    <property type="entry name" value="APOLIPOPROTEIN N-ACYLTRANSFERASE"/>
    <property type="match status" value="1"/>
</dbReference>
<dbReference type="NCBIfam" id="TIGR00546">
    <property type="entry name" value="lnt"/>
    <property type="match status" value="1"/>
</dbReference>
<evidence type="ECO:0000313" key="10">
    <source>
        <dbReference type="EMBL" id="TMQ61867.1"/>
    </source>
</evidence>
<gene>
    <name evidence="8 10" type="primary">lnt</name>
    <name evidence="10" type="ORF">E6K77_09235</name>
</gene>
<feature type="transmembrane region" description="Helical" evidence="8">
    <location>
        <begin position="468"/>
        <end position="486"/>
    </location>
</feature>
<evidence type="ECO:0000256" key="2">
    <source>
        <dbReference type="ARBA" id="ARBA00022475"/>
    </source>
</evidence>
<dbReference type="UniPathway" id="UPA00666"/>
<comment type="subcellular location">
    <subcellularLocation>
        <location evidence="1 8">Cell membrane</location>
        <topology evidence="1 8">Multi-pass membrane protein</topology>
    </subcellularLocation>
</comment>
<dbReference type="InterPro" id="IPR036526">
    <property type="entry name" value="C-N_Hydrolase_sf"/>
</dbReference>
<dbReference type="PROSITE" id="PS50263">
    <property type="entry name" value="CN_HYDROLASE"/>
    <property type="match status" value="1"/>
</dbReference>
<dbReference type="EC" id="2.3.1.269" evidence="8"/>
<feature type="transmembrane region" description="Helical" evidence="8">
    <location>
        <begin position="137"/>
        <end position="162"/>
    </location>
</feature>
<accession>A0A538TE30</accession>
<reference evidence="10 11" key="1">
    <citation type="journal article" date="2019" name="Nat. Microbiol.">
        <title>Mediterranean grassland soil C-N compound turnover is dependent on rainfall and depth, and is mediated by genomically divergent microorganisms.</title>
        <authorList>
            <person name="Diamond S."/>
            <person name="Andeer P.F."/>
            <person name="Li Z."/>
            <person name="Crits-Christoph A."/>
            <person name="Burstein D."/>
            <person name="Anantharaman K."/>
            <person name="Lane K.R."/>
            <person name="Thomas B.C."/>
            <person name="Pan C."/>
            <person name="Northen T.R."/>
            <person name="Banfield J.F."/>
        </authorList>
    </citation>
    <scope>NUCLEOTIDE SEQUENCE [LARGE SCALE GENOMIC DNA]</scope>
    <source>
        <strain evidence="10">WS_7</strain>
    </source>
</reference>
<dbReference type="Pfam" id="PF20154">
    <property type="entry name" value="LNT_N"/>
    <property type="match status" value="1"/>
</dbReference>
<evidence type="ECO:0000256" key="3">
    <source>
        <dbReference type="ARBA" id="ARBA00022679"/>
    </source>
</evidence>
<dbReference type="GO" id="GO:0042158">
    <property type="term" value="P:lipoprotein biosynthetic process"/>
    <property type="evidence" value="ECO:0007669"/>
    <property type="project" value="UniProtKB-UniRule"/>
</dbReference>
<comment type="pathway">
    <text evidence="8">Protein modification; lipoprotein biosynthesis (N-acyl transfer).</text>
</comment>
<dbReference type="Proteomes" id="UP000317366">
    <property type="component" value="Unassembled WGS sequence"/>
</dbReference>
<protein>
    <recommendedName>
        <fullName evidence="8">Apolipoprotein N-acyltransferase</fullName>
        <shortName evidence="8">ALP N-acyltransferase</shortName>
        <ecNumber evidence="8">2.3.1.269</ecNumber>
    </recommendedName>
</protein>
<feature type="transmembrane region" description="Helical" evidence="8">
    <location>
        <begin position="174"/>
        <end position="192"/>
    </location>
</feature>
<evidence type="ECO:0000259" key="9">
    <source>
        <dbReference type="PROSITE" id="PS50263"/>
    </source>
</evidence>
<dbReference type="GO" id="GO:0016410">
    <property type="term" value="F:N-acyltransferase activity"/>
    <property type="evidence" value="ECO:0007669"/>
    <property type="project" value="UniProtKB-UniRule"/>
</dbReference>
<evidence type="ECO:0000256" key="8">
    <source>
        <dbReference type="HAMAP-Rule" id="MF_01148"/>
    </source>
</evidence>
<organism evidence="10 11">
    <name type="scientific">Eiseniibacteriota bacterium</name>
    <dbReference type="NCBI Taxonomy" id="2212470"/>
    <lineage>
        <taxon>Bacteria</taxon>
        <taxon>Candidatus Eiseniibacteriota</taxon>
    </lineage>
</organism>
<name>A0A538TE30_UNCEI</name>
<proteinExistence type="inferred from homology"/>
<dbReference type="AlphaFoldDB" id="A0A538TE30"/>
<dbReference type="GO" id="GO:0005886">
    <property type="term" value="C:plasma membrane"/>
    <property type="evidence" value="ECO:0007669"/>
    <property type="project" value="UniProtKB-SubCell"/>
</dbReference>
<keyword evidence="3 8" id="KW-0808">Transferase</keyword>
<dbReference type="HAMAP" id="MF_01148">
    <property type="entry name" value="Lnt"/>
    <property type="match status" value="1"/>
</dbReference>
<dbReference type="Pfam" id="PF00795">
    <property type="entry name" value="CN_hydrolase"/>
    <property type="match status" value="1"/>
</dbReference>
<keyword evidence="2 8" id="KW-1003">Cell membrane</keyword>
<dbReference type="PANTHER" id="PTHR38686:SF1">
    <property type="entry name" value="APOLIPOPROTEIN N-ACYLTRANSFERASE"/>
    <property type="match status" value="1"/>
</dbReference>
<feature type="transmembrane region" description="Helical" evidence="8">
    <location>
        <begin position="67"/>
        <end position="93"/>
    </location>
</feature>
<keyword evidence="4 8" id="KW-0812">Transmembrane</keyword>
<comment type="caution">
    <text evidence="8">Lacks conserved residue(s) required for the propagation of feature annotation.</text>
</comment>
<sequence>MPLVFVALVPLLVWMQRESTGPSSVAPLEGRGRGLGRVAWITGIVFNAFLFWWLVRLPAKAMTHPWIIFPALLALALYLGSYVALVGWLSGFIRRRVGWSPLVVAPAIWGACEWLKSSGPLGCPWGNVGYALAEHPAWIQGASLVGAPGLSVWIVAVNALIAGAITSRRLPARVALGLCAALLLSLPVAWGHTRIRAYQPGESVRVALVQPNIGSEEKWDTAHQEKSMGTLARLSLEAAQSEPKPDLIVWPETALPFYLRLEGRKLDRLYDLVRTLNVPLLVGYPDATLSLSGGVITHNAAGLILPRGVIAGQYEKIHLVPFGERIPFQGVLPFLGKIDLGQAEWTPGTRPYVFPFGKAPFGVLICFESIFPELSRDYGVDGARFLANITNDEWFGPTAAPRQHADMAILRCVEQELGMARCANTGISMLVDPVGRVAQRGPLFREAVIIGEVGLGSRTTLFRLWGDWLTGLCLGLVLVLMLLGWYRPLRRDA</sequence>
<evidence type="ECO:0000256" key="1">
    <source>
        <dbReference type="ARBA" id="ARBA00004651"/>
    </source>
</evidence>
<evidence type="ECO:0000313" key="11">
    <source>
        <dbReference type="Proteomes" id="UP000317366"/>
    </source>
</evidence>
<dbReference type="InterPro" id="IPR004563">
    <property type="entry name" value="Apolipo_AcylTrfase"/>
</dbReference>
<evidence type="ECO:0000256" key="6">
    <source>
        <dbReference type="ARBA" id="ARBA00023136"/>
    </source>
</evidence>
<keyword evidence="7 8" id="KW-0012">Acyltransferase</keyword>